<dbReference type="PANTHER" id="PTHR21581:SF33">
    <property type="entry name" value="D-ALANYL-D-ALANINE CARBOXYPEPTIDASE DACB"/>
    <property type="match status" value="1"/>
</dbReference>
<dbReference type="EC" id="3.4.16.4" evidence="4"/>
<keyword evidence="10" id="KW-0573">Peptidoglycan synthesis</keyword>
<dbReference type="PANTHER" id="PTHR21581">
    <property type="entry name" value="D-ALANYL-D-ALANINE CARBOXYPEPTIDASE"/>
    <property type="match status" value="1"/>
</dbReference>
<dbReference type="Pfam" id="PF07943">
    <property type="entry name" value="PBP5_C"/>
    <property type="match status" value="1"/>
</dbReference>
<evidence type="ECO:0000259" key="17">
    <source>
        <dbReference type="SMART" id="SM00936"/>
    </source>
</evidence>
<evidence type="ECO:0000256" key="15">
    <source>
        <dbReference type="RuleBase" id="RU004016"/>
    </source>
</evidence>
<dbReference type="GO" id="GO:0006508">
    <property type="term" value="P:proteolysis"/>
    <property type="evidence" value="ECO:0007669"/>
    <property type="project" value="UniProtKB-KW"/>
</dbReference>
<keyword evidence="9" id="KW-0133">Cell shape</keyword>
<keyword evidence="11" id="KW-0961">Cell wall biogenesis/degradation</keyword>
<evidence type="ECO:0000256" key="2">
    <source>
        <dbReference type="ARBA" id="ARBA00004752"/>
    </source>
</evidence>
<dbReference type="InterPro" id="IPR015956">
    <property type="entry name" value="Peniciliin-bd_prot_C_sf"/>
</dbReference>
<feature type="active site" description="Acyl-ester intermediate" evidence="13">
    <location>
        <position position="86"/>
    </location>
</feature>
<dbReference type="UniPathway" id="UPA00219"/>
<evidence type="ECO:0000256" key="3">
    <source>
        <dbReference type="ARBA" id="ARBA00007164"/>
    </source>
</evidence>
<name>A0A6N7IQS8_9FIRM</name>
<dbReference type="SMART" id="SM00936">
    <property type="entry name" value="PBP5_C"/>
    <property type="match status" value="1"/>
</dbReference>
<dbReference type="Pfam" id="PF00768">
    <property type="entry name" value="Peptidase_S11"/>
    <property type="match status" value="1"/>
</dbReference>
<keyword evidence="7 16" id="KW-0732">Signal</keyword>
<dbReference type="EMBL" id="WHYR01000022">
    <property type="protein sequence ID" value="MQL52445.1"/>
    <property type="molecule type" value="Genomic_DNA"/>
</dbReference>
<dbReference type="SUPFAM" id="SSF69189">
    <property type="entry name" value="Penicillin-binding protein associated domain"/>
    <property type="match status" value="1"/>
</dbReference>
<reference evidence="18 19" key="1">
    <citation type="submission" date="2019-10" db="EMBL/GenBank/DDBJ databases">
        <title>Comparative genomics of sulfur disproportionating microorganisms.</title>
        <authorList>
            <person name="Ward L.M."/>
            <person name="Bertran E."/>
            <person name="Johnston D."/>
        </authorList>
    </citation>
    <scope>NUCLEOTIDE SEQUENCE [LARGE SCALE GENOMIC DNA]</scope>
    <source>
        <strain evidence="18 19">DSM 14055</strain>
    </source>
</reference>
<evidence type="ECO:0000256" key="10">
    <source>
        <dbReference type="ARBA" id="ARBA00022984"/>
    </source>
</evidence>
<organism evidence="18 19">
    <name type="scientific">Desulfofundulus thermobenzoicus</name>
    <dbReference type="NCBI Taxonomy" id="29376"/>
    <lineage>
        <taxon>Bacteria</taxon>
        <taxon>Bacillati</taxon>
        <taxon>Bacillota</taxon>
        <taxon>Clostridia</taxon>
        <taxon>Eubacteriales</taxon>
        <taxon>Peptococcaceae</taxon>
        <taxon>Desulfofundulus</taxon>
    </lineage>
</organism>
<dbReference type="GO" id="GO:0009002">
    <property type="term" value="F:serine-type D-Ala-D-Ala carboxypeptidase activity"/>
    <property type="evidence" value="ECO:0007669"/>
    <property type="project" value="UniProtKB-EC"/>
</dbReference>
<dbReference type="GO" id="GO:0009252">
    <property type="term" value="P:peptidoglycan biosynthetic process"/>
    <property type="evidence" value="ECO:0007669"/>
    <property type="project" value="UniProtKB-UniPathway"/>
</dbReference>
<dbReference type="InterPro" id="IPR012338">
    <property type="entry name" value="Beta-lactam/transpept-like"/>
</dbReference>
<keyword evidence="19" id="KW-1185">Reference proteome</keyword>
<evidence type="ECO:0000256" key="4">
    <source>
        <dbReference type="ARBA" id="ARBA00012448"/>
    </source>
</evidence>
<dbReference type="Proteomes" id="UP000441717">
    <property type="component" value="Unassembled WGS sequence"/>
</dbReference>
<dbReference type="AlphaFoldDB" id="A0A6N7IQS8"/>
<dbReference type="GO" id="GO:0071555">
    <property type="term" value="P:cell wall organization"/>
    <property type="evidence" value="ECO:0007669"/>
    <property type="project" value="UniProtKB-KW"/>
</dbReference>
<feature type="active site" description="Proton acceptor" evidence="13">
    <location>
        <position position="89"/>
    </location>
</feature>
<proteinExistence type="inferred from homology"/>
<feature type="signal peptide" evidence="16">
    <location>
        <begin position="1"/>
        <end position="24"/>
    </location>
</feature>
<dbReference type="InterPro" id="IPR037167">
    <property type="entry name" value="Peptidase_S11_C_sf"/>
</dbReference>
<comment type="pathway">
    <text evidence="2">Cell wall biogenesis; peptidoglycan biosynthesis.</text>
</comment>
<keyword evidence="8" id="KW-0378">Hydrolase</keyword>
<evidence type="ECO:0000256" key="6">
    <source>
        <dbReference type="ARBA" id="ARBA00022670"/>
    </source>
</evidence>
<feature type="active site" evidence="13">
    <location>
        <position position="141"/>
    </location>
</feature>
<feature type="chain" id="PRO_5039246770" description="serine-type D-Ala-D-Ala carboxypeptidase" evidence="16">
    <location>
        <begin position="25"/>
        <end position="420"/>
    </location>
</feature>
<comment type="caution">
    <text evidence="18">The sequence shown here is derived from an EMBL/GenBank/DDBJ whole genome shotgun (WGS) entry which is preliminary data.</text>
</comment>
<dbReference type="InterPro" id="IPR012907">
    <property type="entry name" value="Peptidase_S11_C"/>
</dbReference>
<dbReference type="SUPFAM" id="SSF56601">
    <property type="entry name" value="beta-lactamase/transpeptidase-like"/>
    <property type="match status" value="1"/>
</dbReference>
<evidence type="ECO:0000256" key="14">
    <source>
        <dbReference type="PIRSR" id="PIRSR618044-2"/>
    </source>
</evidence>
<evidence type="ECO:0000313" key="19">
    <source>
        <dbReference type="Proteomes" id="UP000441717"/>
    </source>
</evidence>
<evidence type="ECO:0000256" key="16">
    <source>
        <dbReference type="SAM" id="SignalP"/>
    </source>
</evidence>
<dbReference type="InterPro" id="IPR001967">
    <property type="entry name" value="Peptidase_S11_N"/>
</dbReference>
<evidence type="ECO:0000256" key="1">
    <source>
        <dbReference type="ARBA" id="ARBA00003217"/>
    </source>
</evidence>
<dbReference type="RefSeq" id="WP_152946559.1">
    <property type="nucleotide sequence ID" value="NZ_WHYR01000022.1"/>
</dbReference>
<dbReference type="PRINTS" id="PR00725">
    <property type="entry name" value="DADACBPTASE1"/>
</dbReference>
<protein>
    <recommendedName>
        <fullName evidence="4">serine-type D-Ala-D-Ala carboxypeptidase</fullName>
        <ecNumber evidence="4">3.4.16.4</ecNumber>
    </recommendedName>
</protein>
<dbReference type="Gene3D" id="2.60.410.10">
    <property type="entry name" value="D-Ala-D-Ala carboxypeptidase, C-terminal domain"/>
    <property type="match status" value="1"/>
</dbReference>
<dbReference type="GO" id="GO:0008360">
    <property type="term" value="P:regulation of cell shape"/>
    <property type="evidence" value="ECO:0007669"/>
    <property type="project" value="UniProtKB-KW"/>
</dbReference>
<evidence type="ECO:0000256" key="5">
    <source>
        <dbReference type="ARBA" id="ARBA00022645"/>
    </source>
</evidence>
<dbReference type="InterPro" id="IPR018044">
    <property type="entry name" value="Peptidase_S11"/>
</dbReference>
<sequence length="420" mass="45520">MSSRFFLCSILFLCLMAFPFPVAAGIPPGPSLPAILYMEELPASTAPGPRAPVPPRITADAAVLMDAATGQVLYAKNPDQPRPPASTTKILTALLALEGGRLDQVVTVSPEAAAVGESSMHLFPGEKMTLEQLLYGALLRSGNDACVAIAEHIAGNVNNFVWLMNRKARELGARHTHFVNPNGLPAAGHLSTAYDLALLTRYALRNHNFQRMVATRYHGFGVPHYGEYHLHNTNRLLWSYRGADGVKTGTTSAAGMCLVASASRDGRQLITVVLHSDDRYGDTMALLDYGFAAFKNTTLITRGQVCARAAVVDGMVPEVSLVSDRNVEVTLPVKADPIIEKRPGPAPPLQAPVQAGIPVNSLEIWVDRQPAARALLLTARSVERLPFYRLWWQRWRGINSPPAGLRGFSGQPANISIYVF</sequence>
<comment type="catalytic activity">
    <reaction evidence="12">
        <text>Preferential cleavage: (Ac)2-L-Lys-D-Ala-|-D-Ala. Also transpeptidation of peptidyl-alanyl moieties that are N-acyl substituents of D-alanine.</text>
        <dbReference type="EC" id="3.4.16.4"/>
    </reaction>
</comment>
<evidence type="ECO:0000256" key="7">
    <source>
        <dbReference type="ARBA" id="ARBA00022729"/>
    </source>
</evidence>
<comment type="function">
    <text evidence="1">Removes C-terminal D-alanyl residues from sugar-peptide cell wall precursors.</text>
</comment>
<evidence type="ECO:0000313" key="18">
    <source>
        <dbReference type="EMBL" id="MQL52445.1"/>
    </source>
</evidence>
<feature type="domain" description="Peptidase S11 D-Ala-D-Ala carboxypeptidase A C-terminal" evidence="17">
    <location>
        <begin position="294"/>
        <end position="384"/>
    </location>
</feature>
<keyword evidence="5 18" id="KW-0121">Carboxypeptidase</keyword>
<evidence type="ECO:0000256" key="9">
    <source>
        <dbReference type="ARBA" id="ARBA00022960"/>
    </source>
</evidence>
<evidence type="ECO:0000256" key="13">
    <source>
        <dbReference type="PIRSR" id="PIRSR618044-1"/>
    </source>
</evidence>
<evidence type="ECO:0000256" key="12">
    <source>
        <dbReference type="ARBA" id="ARBA00034000"/>
    </source>
</evidence>
<gene>
    <name evidence="18" type="ORF">GFC01_09255</name>
</gene>
<comment type="similarity">
    <text evidence="3 15">Belongs to the peptidase S11 family.</text>
</comment>
<accession>A0A6N7IQS8</accession>
<evidence type="ECO:0000256" key="8">
    <source>
        <dbReference type="ARBA" id="ARBA00022801"/>
    </source>
</evidence>
<keyword evidence="6" id="KW-0645">Protease</keyword>
<dbReference type="OrthoDB" id="9791132at2"/>
<dbReference type="Gene3D" id="3.40.710.10">
    <property type="entry name" value="DD-peptidase/beta-lactamase superfamily"/>
    <property type="match status" value="1"/>
</dbReference>
<feature type="binding site" evidence="14">
    <location>
        <position position="247"/>
    </location>
    <ligand>
        <name>substrate</name>
    </ligand>
</feature>
<evidence type="ECO:0000256" key="11">
    <source>
        <dbReference type="ARBA" id="ARBA00023316"/>
    </source>
</evidence>